<name>A0A174AIP3_9FIRM</name>
<dbReference type="EMBL" id="CYZE01000002">
    <property type="protein sequence ID" value="CUN88492.1"/>
    <property type="molecule type" value="Genomic_DNA"/>
</dbReference>
<evidence type="ECO:0000313" key="3">
    <source>
        <dbReference type="Proteomes" id="UP000095651"/>
    </source>
</evidence>
<evidence type="ECO:0000313" key="2">
    <source>
        <dbReference type="EMBL" id="CUN88492.1"/>
    </source>
</evidence>
<dbReference type="AlphaFoldDB" id="A0A174AIP3"/>
<dbReference type="InterPro" id="IPR017853">
    <property type="entry name" value="GH"/>
</dbReference>
<dbReference type="PANTHER" id="PTHR31268">
    <property type="match status" value="1"/>
</dbReference>
<sequence length="694" mass="78471">MFSSRKITQCDQIEVIWDDRVVFLLSLSPEEGTAGELQETAAEDTVLITVRAEKETREPCFGPQAYFDPQEGFVYHMELPETERFLAVYQHKDWWVRPAFFSDIRALPDRTQLLLFQNGATYFVILSVCGENCRTDLCGEESHEGDHSWSENRLAARMASNAGNRNRMEDLSLVLAGGTDPYLCCERAVKAALNRLGRASMFRKNRRFPEKLDSFGWCTWDAFYHKVSHEGVMKKMREFQTKQLPVKWVLIDDGWLDADYDKKVLFDLDADKERFPEGLKGCVKELKEIWKVDSVGVWHAVMGYWNGLASGSPAVRKLKIGSRRVPDGRILPEPDAGKAFTFFETWHEYLKNHCGIDFVKVDGQSAVSLAYKGLETYGHASREIQKGLNASAALYFDNCIINCMGMACEDMWNRPSSAVARSSDDFVPEVLHGFREHAVQNSYNSLLQGQFFWGDWDMFFSSHEENWQNSILRAVSGGPVYVSDRVGETDPDFIRPLITGAGRVIRCEDVGMPTTDCLFENPADTLRPLKIFNRYGENYVIGAFHICGKEEICQGKLDKTDIPALSGRNWLVYDYKARTVCRLGDAGISFLLPEGGANLFLLVPDCGRGRLIGILEKYISCGGLRILREEECRVTALVCEAGTLGFAADQGPYRVRIDGRECEAVCRGGMLWTVQCEKVDCLVEIEWYGKGEVV</sequence>
<keyword evidence="1" id="KW-0119">Carbohydrate metabolism</keyword>
<dbReference type="Pfam" id="PF05691">
    <property type="entry name" value="Raffinose_syn"/>
    <property type="match status" value="2"/>
</dbReference>
<dbReference type="SUPFAM" id="SSF51445">
    <property type="entry name" value="(Trans)glycosidases"/>
    <property type="match status" value="1"/>
</dbReference>
<dbReference type="RefSeq" id="WP_055653644.1">
    <property type="nucleotide sequence ID" value="NZ_CABIXC010000002.1"/>
</dbReference>
<accession>A0A174AIP3</accession>
<dbReference type="Proteomes" id="UP000095651">
    <property type="component" value="Unassembled WGS sequence"/>
</dbReference>
<protein>
    <submittedName>
        <fullName evidence="2">Alpha-galactosidase</fullName>
    </submittedName>
</protein>
<evidence type="ECO:0000256" key="1">
    <source>
        <dbReference type="ARBA" id="ARBA00023277"/>
    </source>
</evidence>
<dbReference type="PANTHER" id="PTHR31268:SF32">
    <property type="entry name" value="GALACTINOL--SUCROSE GALACTOSYLTRANSFERASE 2-RELATED"/>
    <property type="match status" value="1"/>
</dbReference>
<gene>
    <name evidence="2" type="ORF">ERS852407_01354</name>
</gene>
<dbReference type="InterPro" id="IPR008811">
    <property type="entry name" value="Glycosyl_hydrolases_36"/>
</dbReference>
<reference evidence="2 3" key="1">
    <citation type="submission" date="2015-09" db="EMBL/GenBank/DDBJ databases">
        <authorList>
            <consortium name="Pathogen Informatics"/>
        </authorList>
    </citation>
    <scope>NUCLEOTIDE SEQUENCE [LARGE SCALE GENOMIC DNA]</scope>
    <source>
        <strain evidence="2 3">2789STDY5608850</strain>
    </source>
</reference>
<organism evidence="2 3">
    <name type="scientific">Hungatella hathewayi</name>
    <dbReference type="NCBI Taxonomy" id="154046"/>
    <lineage>
        <taxon>Bacteria</taxon>
        <taxon>Bacillati</taxon>
        <taxon>Bacillota</taxon>
        <taxon>Clostridia</taxon>
        <taxon>Lachnospirales</taxon>
        <taxon>Lachnospiraceae</taxon>
        <taxon>Hungatella</taxon>
    </lineage>
</organism>
<proteinExistence type="predicted"/>
<dbReference type="Gene3D" id="3.20.20.70">
    <property type="entry name" value="Aldolase class I"/>
    <property type="match status" value="1"/>
</dbReference>
<dbReference type="InterPro" id="IPR013785">
    <property type="entry name" value="Aldolase_TIM"/>
</dbReference>